<evidence type="ECO:0000313" key="1">
    <source>
        <dbReference type="EMBL" id="CAF9908120.1"/>
    </source>
</evidence>
<reference evidence="1" key="1">
    <citation type="submission" date="2021-03" db="EMBL/GenBank/DDBJ databases">
        <authorList>
            <person name="Tagirdzhanova G."/>
        </authorList>
    </citation>
    <scope>NUCLEOTIDE SEQUENCE</scope>
</reference>
<accession>A0A8H3I9E1</accession>
<comment type="caution">
    <text evidence="1">The sequence shown here is derived from an EMBL/GenBank/DDBJ whole genome shotgun (WGS) entry which is preliminary data.</text>
</comment>
<keyword evidence="2" id="KW-1185">Reference proteome</keyword>
<proteinExistence type="predicted"/>
<protein>
    <submittedName>
        <fullName evidence="1">Uncharacterized protein</fullName>
    </submittedName>
</protein>
<gene>
    <name evidence="1" type="ORF">GOMPHAMPRED_006074</name>
</gene>
<organism evidence="1 2">
    <name type="scientific">Gomphillus americanus</name>
    <dbReference type="NCBI Taxonomy" id="1940652"/>
    <lineage>
        <taxon>Eukaryota</taxon>
        <taxon>Fungi</taxon>
        <taxon>Dikarya</taxon>
        <taxon>Ascomycota</taxon>
        <taxon>Pezizomycotina</taxon>
        <taxon>Lecanoromycetes</taxon>
        <taxon>OSLEUM clade</taxon>
        <taxon>Ostropomycetidae</taxon>
        <taxon>Ostropales</taxon>
        <taxon>Graphidaceae</taxon>
        <taxon>Gomphilloideae</taxon>
        <taxon>Gomphillus</taxon>
    </lineage>
</organism>
<dbReference type="EMBL" id="CAJPDQ010000004">
    <property type="protein sequence ID" value="CAF9908120.1"/>
    <property type="molecule type" value="Genomic_DNA"/>
</dbReference>
<dbReference type="Proteomes" id="UP000664169">
    <property type="component" value="Unassembled WGS sequence"/>
</dbReference>
<evidence type="ECO:0000313" key="2">
    <source>
        <dbReference type="Proteomes" id="UP000664169"/>
    </source>
</evidence>
<name>A0A8H3I9E1_9LECA</name>
<sequence length="274" mass="30829">MRLRNKDTIQGRHRTQYPNFDIIPASGGYDLFGKQKIGEADITFCYQGRRSSWGLWNNQKASILHFETNRKESRGYRLRELNVQVTFFDEVPGANPSPATTSVRIEGRPSPAFLWGGETVRNKDKETHIEPTVEAADVSASLGHYQSRSNYVETRHWAIESYCTGAKGSLTTAGWIFSANEHQKDRDSAGCIHGGIVLTHKGQPFYAHCTISGSLFKQGTRFKEFFKLSSPKPEDIEYFRIAPSSDTDDLADLIEELETKVCLLVKQSSASKLE</sequence>
<dbReference type="AlphaFoldDB" id="A0A8H3I9E1"/>